<keyword evidence="1" id="KW-0539">Nucleus</keyword>
<protein>
    <recommendedName>
        <fullName evidence="2">Zn(2)-C6 fungal-type domain-containing protein</fullName>
    </recommendedName>
</protein>
<dbReference type="AlphaFoldDB" id="A0AAN7VLK9"/>
<dbReference type="InterPro" id="IPR001138">
    <property type="entry name" value="Zn2Cys6_DnaBD"/>
</dbReference>
<reference evidence="3" key="1">
    <citation type="submission" date="2023-08" db="EMBL/GenBank/DDBJ databases">
        <title>Black Yeasts Isolated from many extreme environments.</title>
        <authorList>
            <person name="Coleine C."/>
            <person name="Stajich J.E."/>
            <person name="Selbmann L."/>
        </authorList>
    </citation>
    <scope>NUCLEOTIDE SEQUENCE</scope>
    <source>
        <strain evidence="3">CCFEE 5810</strain>
    </source>
</reference>
<dbReference type="InterPro" id="IPR036864">
    <property type="entry name" value="Zn2-C6_fun-type_DNA-bd_sf"/>
</dbReference>
<dbReference type="Proteomes" id="UP001310594">
    <property type="component" value="Unassembled WGS sequence"/>
</dbReference>
<dbReference type="PROSITE" id="PS50048">
    <property type="entry name" value="ZN2_CY6_FUNGAL_2"/>
    <property type="match status" value="1"/>
</dbReference>
<dbReference type="EMBL" id="JAVRQU010000020">
    <property type="protein sequence ID" value="KAK5691907.1"/>
    <property type="molecule type" value="Genomic_DNA"/>
</dbReference>
<feature type="domain" description="Zn(2)-C6 fungal-type" evidence="2">
    <location>
        <begin position="10"/>
        <end position="43"/>
    </location>
</feature>
<evidence type="ECO:0000313" key="3">
    <source>
        <dbReference type="EMBL" id="KAK5691907.1"/>
    </source>
</evidence>
<evidence type="ECO:0000256" key="1">
    <source>
        <dbReference type="ARBA" id="ARBA00023242"/>
    </source>
</evidence>
<sequence>MLKPTVKRSACDPCRAKRVRCLRAQDSMAPCARCCHIGTRCVTAASGQPGRPPKQRLANLKSTAVGPTDVSVPGTHHTPTLRDMGHVEAHALSMADMHTSVDTLHGFADPELAMTQSDVNLRPPTNSFVPESQPDFWAAPGDTSLFFGSPPMGQSPEFQPLFGKGLAHQLPHEDNFYQTDPLSYSPQLQGFFTADDELNTMLHMDVYTGTAVGVDISPLLDHGQTLLAPCFNATSSLLKFREEIDKHIATIDAYYSDPPKVLQQCKDNDRDQDVENPAALLLTCSKDFIDIVRSLTQWQTEDALSTEIVLLVLSSYLALLRLFESLFHRMYTFICQMPPASYKSMKVKSVLRIGAISSLQDMPLKAYATGILDTIKGQVQTLEQCMGVPAECCLSGVAAASSTVDRALLFWTVMAQEDVESQRGSKSYVESIRASIKDSMAFFDD</sequence>
<name>A0AAN7VLK9_9PEZI</name>
<dbReference type="CDD" id="cd00067">
    <property type="entry name" value="GAL4"/>
    <property type="match status" value="1"/>
</dbReference>
<dbReference type="GO" id="GO:0000981">
    <property type="term" value="F:DNA-binding transcription factor activity, RNA polymerase II-specific"/>
    <property type="evidence" value="ECO:0007669"/>
    <property type="project" value="InterPro"/>
</dbReference>
<comment type="caution">
    <text evidence="3">The sequence shown here is derived from an EMBL/GenBank/DDBJ whole genome shotgun (WGS) entry which is preliminary data.</text>
</comment>
<dbReference type="SUPFAM" id="SSF57701">
    <property type="entry name" value="Zn2/Cys6 DNA-binding domain"/>
    <property type="match status" value="1"/>
</dbReference>
<evidence type="ECO:0000259" key="2">
    <source>
        <dbReference type="PROSITE" id="PS50048"/>
    </source>
</evidence>
<gene>
    <name evidence="3" type="ORF">LTR97_011078</name>
</gene>
<accession>A0AAN7VLK9</accession>
<evidence type="ECO:0000313" key="4">
    <source>
        <dbReference type="Proteomes" id="UP001310594"/>
    </source>
</evidence>
<dbReference type="Gene3D" id="4.10.240.10">
    <property type="entry name" value="Zn(2)-C6 fungal-type DNA-binding domain"/>
    <property type="match status" value="1"/>
</dbReference>
<organism evidence="3 4">
    <name type="scientific">Elasticomyces elasticus</name>
    <dbReference type="NCBI Taxonomy" id="574655"/>
    <lineage>
        <taxon>Eukaryota</taxon>
        <taxon>Fungi</taxon>
        <taxon>Dikarya</taxon>
        <taxon>Ascomycota</taxon>
        <taxon>Pezizomycotina</taxon>
        <taxon>Dothideomycetes</taxon>
        <taxon>Dothideomycetidae</taxon>
        <taxon>Mycosphaerellales</taxon>
        <taxon>Teratosphaeriaceae</taxon>
        <taxon>Elasticomyces</taxon>
    </lineage>
</organism>
<dbReference type="PROSITE" id="PS00463">
    <property type="entry name" value="ZN2_CY6_FUNGAL_1"/>
    <property type="match status" value="1"/>
</dbReference>
<proteinExistence type="predicted"/>
<dbReference type="GO" id="GO:0008270">
    <property type="term" value="F:zinc ion binding"/>
    <property type="evidence" value="ECO:0007669"/>
    <property type="project" value="InterPro"/>
</dbReference>